<evidence type="ECO:0000313" key="3">
    <source>
        <dbReference type="Proteomes" id="UP000634647"/>
    </source>
</evidence>
<evidence type="ECO:0008006" key="4">
    <source>
        <dbReference type="Google" id="ProtNLM"/>
    </source>
</evidence>
<reference evidence="2" key="2">
    <citation type="submission" date="2023-06" db="EMBL/GenBank/DDBJ databases">
        <authorList>
            <person name="Sun Q."/>
            <person name="Zhou Y."/>
        </authorList>
    </citation>
    <scope>NUCLEOTIDE SEQUENCE</scope>
    <source>
        <strain evidence="2">CGMCC 1.10859</strain>
    </source>
</reference>
<dbReference type="NCBIfam" id="TIGR02001">
    <property type="entry name" value="gcw_chp"/>
    <property type="match status" value="1"/>
</dbReference>
<protein>
    <recommendedName>
        <fullName evidence="4">Outer membrane protein beta-barrel domain-containing protein</fullName>
    </recommendedName>
</protein>
<dbReference type="InterPro" id="IPR010239">
    <property type="entry name" value="CHP02001"/>
</dbReference>
<feature type="chain" id="PRO_5043019765" description="Outer membrane protein beta-barrel domain-containing protein" evidence="1">
    <location>
        <begin position="26"/>
        <end position="215"/>
    </location>
</feature>
<accession>A0AAN4ZZD0</accession>
<dbReference type="Proteomes" id="UP000634647">
    <property type="component" value="Unassembled WGS sequence"/>
</dbReference>
<feature type="signal peptide" evidence="1">
    <location>
        <begin position="1"/>
        <end position="25"/>
    </location>
</feature>
<name>A0AAN4ZZD0_9RHOB</name>
<sequence>MGINMRYLLSSVALAAALAAGPALAEGLTASGSISLTSRYFTYGLPQTTGAAVQPSVEFGYRGFYAGIWASNTSSKLVGSNTEVDLSFGFRHDYGPISMDLGYVRYTYYGPHNNCCGEAVLSLSTSPVKGTTLGYRLSFDPKSKIANNSVSVTQAVMPKIALSASVGKVAHAQTYWKFGGSYDLTDKTSLGLAWYDTTVTKGLAVLSVTYNFNLL</sequence>
<proteinExistence type="predicted"/>
<organism evidence="2 3">
    <name type="scientific">Allgaiera indica</name>
    <dbReference type="NCBI Taxonomy" id="765699"/>
    <lineage>
        <taxon>Bacteria</taxon>
        <taxon>Pseudomonadati</taxon>
        <taxon>Pseudomonadota</taxon>
        <taxon>Alphaproteobacteria</taxon>
        <taxon>Rhodobacterales</taxon>
        <taxon>Paracoccaceae</taxon>
        <taxon>Allgaiera</taxon>
    </lineage>
</organism>
<keyword evidence="1" id="KW-0732">Signal</keyword>
<dbReference type="Pfam" id="PF09694">
    <property type="entry name" value="Gcw_chp"/>
    <property type="match status" value="1"/>
</dbReference>
<evidence type="ECO:0000256" key="1">
    <source>
        <dbReference type="SAM" id="SignalP"/>
    </source>
</evidence>
<dbReference type="EMBL" id="BNAB01000007">
    <property type="protein sequence ID" value="GHE01686.1"/>
    <property type="molecule type" value="Genomic_DNA"/>
</dbReference>
<dbReference type="AlphaFoldDB" id="A0AAN4ZZD0"/>
<reference evidence="2" key="1">
    <citation type="journal article" date="2014" name="Int. J. Syst. Evol. Microbiol.">
        <title>Complete genome sequence of Corynebacterium casei LMG S-19264T (=DSM 44701T), isolated from a smear-ripened cheese.</title>
        <authorList>
            <consortium name="US DOE Joint Genome Institute (JGI-PGF)"/>
            <person name="Walter F."/>
            <person name="Albersmeier A."/>
            <person name="Kalinowski J."/>
            <person name="Ruckert C."/>
        </authorList>
    </citation>
    <scope>NUCLEOTIDE SEQUENCE</scope>
    <source>
        <strain evidence="2">CGMCC 1.10859</strain>
    </source>
</reference>
<gene>
    <name evidence="2" type="ORF">GCM10008024_18130</name>
</gene>
<evidence type="ECO:0000313" key="2">
    <source>
        <dbReference type="EMBL" id="GHE01686.1"/>
    </source>
</evidence>
<comment type="caution">
    <text evidence="2">The sequence shown here is derived from an EMBL/GenBank/DDBJ whole genome shotgun (WGS) entry which is preliminary data.</text>
</comment>